<gene>
    <name evidence="1" type="ORF">I543_1562</name>
</gene>
<name>A0A829Q5F2_9MYCO</name>
<organism evidence="1 2">
    <name type="scientific">Mycobacteroides abscessus 21</name>
    <dbReference type="NCBI Taxonomy" id="1299324"/>
    <lineage>
        <taxon>Bacteria</taxon>
        <taxon>Bacillati</taxon>
        <taxon>Actinomycetota</taxon>
        <taxon>Actinomycetes</taxon>
        <taxon>Mycobacteriales</taxon>
        <taxon>Mycobacteriaceae</taxon>
        <taxon>Mycobacteroides</taxon>
        <taxon>Mycobacteroides abscessus</taxon>
    </lineage>
</organism>
<protein>
    <submittedName>
        <fullName evidence="1">Uncharacterized protein</fullName>
    </submittedName>
</protein>
<evidence type="ECO:0000313" key="2">
    <source>
        <dbReference type="Proteomes" id="UP000020103"/>
    </source>
</evidence>
<evidence type="ECO:0000313" key="1">
    <source>
        <dbReference type="EMBL" id="EUA48112.1"/>
    </source>
</evidence>
<dbReference type="AlphaFoldDB" id="A0A829Q5F2"/>
<dbReference type="Proteomes" id="UP000020103">
    <property type="component" value="Unassembled WGS sequence"/>
</dbReference>
<sequence length="42" mass="4715">MVSEHDLRSLRCHAPQPVNTLRKVVNCAHDRIGPPVQGQQAR</sequence>
<accession>A0A829Q5F2</accession>
<reference evidence="1 2" key="1">
    <citation type="submission" date="2013-12" db="EMBL/GenBank/DDBJ databases">
        <authorList>
            <person name="Madinger N."/>
            <person name="Lenaerts A."/>
            <person name="Ordway D."/>
            <person name="DeGroote M.A."/>
            <person name="Parker T."/>
            <person name="Sizemore C."/>
            <person name="Tallon L.J."/>
            <person name="Sadzewicz L.K."/>
            <person name="Sengamalay N."/>
            <person name="Fraser C.M."/>
            <person name="Hine E."/>
            <person name="Shefchek K.A."/>
            <person name="Das S.P."/>
            <person name="Tettelin H."/>
        </authorList>
    </citation>
    <scope>NUCLEOTIDE SEQUENCE [LARGE SCALE GENOMIC DNA]</scope>
    <source>
        <strain evidence="1 2">21</strain>
    </source>
</reference>
<comment type="caution">
    <text evidence="1">The sequence shown here is derived from an EMBL/GenBank/DDBJ whole genome shotgun (WGS) entry which is preliminary data.</text>
</comment>
<dbReference type="EMBL" id="JAOF01000001">
    <property type="protein sequence ID" value="EUA48112.1"/>
    <property type="molecule type" value="Genomic_DNA"/>
</dbReference>
<proteinExistence type="predicted"/>